<name>A0AAF3J7S7_9BILA</name>
<evidence type="ECO:0000256" key="4">
    <source>
        <dbReference type="ARBA" id="ARBA00022705"/>
    </source>
</evidence>
<dbReference type="PANTHER" id="PTHR14052:SF0">
    <property type="entry name" value="ORIGIN RECOGNITION COMPLEX SUBUNIT 2"/>
    <property type="match status" value="1"/>
</dbReference>
<evidence type="ECO:0000256" key="1">
    <source>
        <dbReference type="ARBA" id="ARBA00004123"/>
    </source>
</evidence>
<dbReference type="InterPro" id="IPR007220">
    <property type="entry name" value="ORC2"/>
</dbReference>
<keyword evidence="10" id="KW-1185">Reference proteome</keyword>
<evidence type="ECO:0000313" key="10">
    <source>
        <dbReference type="Proteomes" id="UP000887575"/>
    </source>
</evidence>
<evidence type="ECO:0000256" key="7">
    <source>
        <dbReference type="SAM" id="MobiDB-lite"/>
    </source>
</evidence>
<protein>
    <recommendedName>
        <fullName evidence="3 6">Origin recognition complex subunit 2</fullName>
    </recommendedName>
</protein>
<dbReference type="GO" id="GO:0005664">
    <property type="term" value="C:nuclear origin of replication recognition complex"/>
    <property type="evidence" value="ECO:0007669"/>
    <property type="project" value="UniProtKB-UniRule"/>
</dbReference>
<reference evidence="11" key="1">
    <citation type="submission" date="2024-02" db="UniProtKB">
        <authorList>
            <consortium name="WormBaseParasite"/>
        </authorList>
    </citation>
    <scope>IDENTIFICATION</scope>
</reference>
<feature type="region of interest" description="Disordered" evidence="7">
    <location>
        <begin position="136"/>
        <end position="166"/>
    </location>
</feature>
<dbReference type="InterPro" id="IPR056772">
    <property type="entry name" value="RecA-like_ORC2"/>
</dbReference>
<evidence type="ECO:0000256" key="3">
    <source>
        <dbReference type="ARBA" id="ARBA00019080"/>
    </source>
</evidence>
<proteinExistence type="inferred from homology"/>
<feature type="domain" description="Origin recognition complex subunit 2 RecA-like" evidence="8">
    <location>
        <begin position="261"/>
        <end position="421"/>
    </location>
</feature>
<evidence type="ECO:0000256" key="5">
    <source>
        <dbReference type="ARBA" id="ARBA00023242"/>
    </source>
</evidence>
<feature type="region of interest" description="Disordered" evidence="7">
    <location>
        <begin position="94"/>
        <end position="117"/>
    </location>
</feature>
<evidence type="ECO:0000313" key="11">
    <source>
        <dbReference type="WBParaSite" id="MBELARI_LOCUS21591"/>
    </source>
</evidence>
<evidence type="ECO:0000256" key="2">
    <source>
        <dbReference type="ARBA" id="ARBA00007421"/>
    </source>
</evidence>
<keyword evidence="4 6" id="KW-0235">DNA replication</keyword>
<feature type="domain" description="Origin recognition complex subunit 2 winged-helix" evidence="9">
    <location>
        <begin position="483"/>
        <end position="532"/>
    </location>
</feature>
<comment type="function">
    <text evidence="6">Component of the origin recognition complex (ORC) that binds origins of replication. DNA-binding is ATP-dependent. ORC is required to assemble the pre-replication complex necessary to initiate DNA replication.</text>
</comment>
<comment type="subunit">
    <text evidence="6">Component of the origin recognition complex (ORC).</text>
</comment>
<organism evidence="10 11">
    <name type="scientific">Mesorhabditis belari</name>
    <dbReference type="NCBI Taxonomy" id="2138241"/>
    <lineage>
        <taxon>Eukaryota</taxon>
        <taxon>Metazoa</taxon>
        <taxon>Ecdysozoa</taxon>
        <taxon>Nematoda</taxon>
        <taxon>Chromadorea</taxon>
        <taxon>Rhabditida</taxon>
        <taxon>Rhabditina</taxon>
        <taxon>Rhabditomorpha</taxon>
        <taxon>Rhabditoidea</taxon>
        <taxon>Rhabditidae</taxon>
        <taxon>Mesorhabditinae</taxon>
        <taxon>Mesorhabditis</taxon>
    </lineage>
</organism>
<keyword evidence="5 6" id="KW-0539">Nucleus</keyword>
<comment type="similarity">
    <text evidence="2 6">Belongs to the ORC2 family.</text>
</comment>
<dbReference type="GO" id="GO:0006260">
    <property type="term" value="P:DNA replication"/>
    <property type="evidence" value="ECO:0007669"/>
    <property type="project" value="UniProtKB-UniRule"/>
</dbReference>
<feature type="compositionally biased region" description="Basic residues" evidence="7">
    <location>
        <begin position="103"/>
        <end position="112"/>
    </location>
</feature>
<sequence length="557" mass="63887">MNTPRRSKRLGESSNKESETTPPKNAKKSEPKTPSKTTLNSPSKKKPILAPETLFDLLPSRSTNPALVIQQAPPRSHPIKVAETLFDLVPSRSNDATRELIKTRSKSSKKTPQKQGVLVEVRQKPCRQLDLDYNQESPGAAKENKRPHPNENLVLKASTQPDDEDVEMEECSRDQFKDETNAIMNVNYERYFNRNRTPGMNRARRTRKMGTKIEDTDDDQQEDKKELARNELLEMTELRNFMQKCDLSDDTLPKAIAKENEKLAKEHFPKWRNLLPLGFNLLVYGLGSKIRVLNDFQKQFFAEFASYTVDGFLQDVSIKGVLSALDEDLKLECPPKRGAKELNEWAAQIGKAIEKRGNHFTLIIHNIDGLNLRHPTEIEALASLASNSPKCIHIIASVDHINAQAIFNMRTLTDLRFVFCHFPTFRLPTKEILASESSILGFNSKSSKIQHTLSSLDVLWSSFPENSRKIFRLFFALYFLSNKAISFWDLFEDARDRFYVSTDVALRQQIVEFEDHRIVRVRRSEDGTEKLSSAVERDLIEKFLQEKGYTLEIDDDE</sequence>
<feature type="compositionally biased region" description="Basic and acidic residues" evidence="7">
    <location>
        <begin position="9"/>
        <end position="19"/>
    </location>
</feature>
<dbReference type="WBParaSite" id="MBELARI_LOCUS21591">
    <property type="protein sequence ID" value="MBELARI_LOCUS21591"/>
    <property type="gene ID" value="MBELARI_LOCUS21591"/>
</dbReference>
<evidence type="ECO:0000256" key="6">
    <source>
        <dbReference type="RuleBase" id="RU368084"/>
    </source>
</evidence>
<dbReference type="Proteomes" id="UP000887575">
    <property type="component" value="Unassembled WGS sequence"/>
</dbReference>
<dbReference type="GO" id="GO:0003688">
    <property type="term" value="F:DNA replication origin binding"/>
    <property type="evidence" value="ECO:0007669"/>
    <property type="project" value="UniProtKB-UniRule"/>
</dbReference>
<evidence type="ECO:0000259" key="8">
    <source>
        <dbReference type="Pfam" id="PF04084"/>
    </source>
</evidence>
<evidence type="ECO:0000259" key="9">
    <source>
        <dbReference type="Pfam" id="PF24882"/>
    </source>
</evidence>
<dbReference type="InterPro" id="IPR056773">
    <property type="entry name" value="WHD_ORC2"/>
</dbReference>
<dbReference type="AlphaFoldDB" id="A0AAF3J7S7"/>
<feature type="region of interest" description="Disordered" evidence="7">
    <location>
        <begin position="1"/>
        <end position="57"/>
    </location>
</feature>
<accession>A0AAF3J7S7</accession>
<dbReference type="Pfam" id="PF04084">
    <property type="entry name" value="RecA-like_ORC2"/>
    <property type="match status" value="1"/>
</dbReference>
<dbReference type="Pfam" id="PF24882">
    <property type="entry name" value="WHD_ORC2"/>
    <property type="match status" value="1"/>
</dbReference>
<comment type="subcellular location">
    <subcellularLocation>
        <location evidence="1 6">Nucleus</location>
    </subcellularLocation>
</comment>
<dbReference type="PANTHER" id="PTHR14052">
    <property type="entry name" value="ORIGIN RECOGNITION COMPLEX SUBUNIT 2"/>
    <property type="match status" value="1"/>
</dbReference>